<proteinExistence type="predicted"/>
<dbReference type="EMBL" id="SRLO01002315">
    <property type="protein sequence ID" value="TNN33207.1"/>
    <property type="molecule type" value="Genomic_DNA"/>
</dbReference>
<organism evidence="2 3">
    <name type="scientific">Liparis tanakae</name>
    <name type="common">Tanaka's snailfish</name>
    <dbReference type="NCBI Taxonomy" id="230148"/>
    <lineage>
        <taxon>Eukaryota</taxon>
        <taxon>Metazoa</taxon>
        <taxon>Chordata</taxon>
        <taxon>Craniata</taxon>
        <taxon>Vertebrata</taxon>
        <taxon>Euteleostomi</taxon>
        <taxon>Actinopterygii</taxon>
        <taxon>Neopterygii</taxon>
        <taxon>Teleostei</taxon>
        <taxon>Neoteleostei</taxon>
        <taxon>Acanthomorphata</taxon>
        <taxon>Eupercaria</taxon>
        <taxon>Perciformes</taxon>
        <taxon>Cottioidei</taxon>
        <taxon>Cottales</taxon>
        <taxon>Liparidae</taxon>
        <taxon>Liparis</taxon>
    </lineage>
</organism>
<feature type="compositionally biased region" description="Basic and acidic residues" evidence="1">
    <location>
        <begin position="13"/>
        <end position="25"/>
    </location>
</feature>
<feature type="region of interest" description="Disordered" evidence="1">
    <location>
        <begin position="1"/>
        <end position="38"/>
    </location>
</feature>
<evidence type="ECO:0000313" key="3">
    <source>
        <dbReference type="Proteomes" id="UP000314294"/>
    </source>
</evidence>
<dbReference type="OrthoDB" id="8963724at2759"/>
<gene>
    <name evidence="2" type="ORF">EYF80_056628</name>
</gene>
<feature type="compositionally biased region" description="Basic residues" evidence="1">
    <location>
        <begin position="26"/>
        <end position="35"/>
    </location>
</feature>
<name>A0A4Z2EWC2_9TELE</name>
<comment type="caution">
    <text evidence="2">The sequence shown here is derived from an EMBL/GenBank/DDBJ whole genome shotgun (WGS) entry which is preliminary data.</text>
</comment>
<dbReference type="Proteomes" id="UP000314294">
    <property type="component" value="Unassembled WGS sequence"/>
</dbReference>
<evidence type="ECO:0000256" key="1">
    <source>
        <dbReference type="SAM" id="MobiDB-lite"/>
    </source>
</evidence>
<feature type="compositionally biased region" description="Polar residues" evidence="1">
    <location>
        <begin position="1"/>
        <end position="12"/>
    </location>
</feature>
<accession>A0A4Z2EWC2</accession>
<keyword evidence="3" id="KW-1185">Reference proteome</keyword>
<protein>
    <submittedName>
        <fullName evidence="2">Uncharacterized protein</fullName>
    </submittedName>
</protein>
<sequence>MELECQPTTSTAAEKRKQEVEAEKTARKRHMAKQRKQVEGLVQAPPKKGTFGQRLLRFLGHVSGDGCGPATDQETEDGCWVFKLDLLTCGVLSSEKRGRLRQWTGWLTSGQRSERFVKENIFHCSICRKPQKNLSIHLTRSCMKASTPEERKVALAEMKLSGRKWDYKFLENLIPDETRRLALLGEFRERGFYVDNIPPDATAPASTSNPFNINSDF</sequence>
<reference evidence="2 3" key="1">
    <citation type="submission" date="2019-03" db="EMBL/GenBank/DDBJ databases">
        <title>First draft genome of Liparis tanakae, snailfish: a comprehensive survey of snailfish specific genes.</title>
        <authorList>
            <person name="Kim W."/>
            <person name="Song I."/>
            <person name="Jeong J.-H."/>
            <person name="Kim D."/>
            <person name="Kim S."/>
            <person name="Ryu S."/>
            <person name="Song J.Y."/>
            <person name="Lee S.K."/>
        </authorList>
    </citation>
    <scope>NUCLEOTIDE SEQUENCE [LARGE SCALE GENOMIC DNA]</scope>
    <source>
        <tissue evidence="2">Muscle</tissue>
    </source>
</reference>
<dbReference type="AlphaFoldDB" id="A0A4Z2EWC2"/>
<evidence type="ECO:0000313" key="2">
    <source>
        <dbReference type="EMBL" id="TNN33207.1"/>
    </source>
</evidence>